<evidence type="ECO:0000259" key="8">
    <source>
        <dbReference type="PROSITE" id="PS51352"/>
    </source>
</evidence>
<dbReference type="InterPro" id="IPR005746">
    <property type="entry name" value="Thioredoxin"/>
</dbReference>
<dbReference type="GO" id="GO:0015035">
    <property type="term" value="F:protein-disulfide reductase activity"/>
    <property type="evidence" value="ECO:0007669"/>
    <property type="project" value="InterPro"/>
</dbReference>
<reference evidence="9 10" key="1">
    <citation type="submission" date="2015-09" db="EMBL/GenBank/DDBJ databases">
        <title>Genome sequencing project for genomic taxonomy and phylogenomics of Bacillus-like bacteria.</title>
        <authorList>
            <person name="Liu B."/>
            <person name="Wang J."/>
            <person name="Zhu Y."/>
            <person name="Liu G."/>
            <person name="Chen Q."/>
            <person name="Chen Z."/>
            <person name="Lan J."/>
            <person name="Che J."/>
            <person name="Ge C."/>
            <person name="Shi H."/>
            <person name="Pan Z."/>
            <person name="Liu X."/>
        </authorList>
    </citation>
    <scope>NUCLEOTIDE SEQUENCE [LARGE SCALE GENOMIC DNA]</scope>
    <source>
        <strain evidence="9 10">FJAT-18043</strain>
    </source>
</reference>
<feature type="disulfide bond" description="Redox-active" evidence="7">
    <location>
        <begin position="30"/>
        <end position="33"/>
    </location>
</feature>
<dbReference type="Proteomes" id="UP000050996">
    <property type="component" value="Unassembled WGS sequence"/>
</dbReference>
<evidence type="ECO:0000256" key="5">
    <source>
        <dbReference type="ARBA" id="ARBA00023284"/>
    </source>
</evidence>
<evidence type="ECO:0000256" key="3">
    <source>
        <dbReference type="ARBA" id="ARBA00022982"/>
    </source>
</evidence>
<comment type="similarity">
    <text evidence="1 6">Belongs to the thioredoxin family.</text>
</comment>
<dbReference type="InterPro" id="IPR013766">
    <property type="entry name" value="Thioredoxin_domain"/>
</dbReference>
<evidence type="ECO:0000256" key="4">
    <source>
        <dbReference type="ARBA" id="ARBA00023157"/>
    </source>
</evidence>
<dbReference type="InterPro" id="IPR036249">
    <property type="entry name" value="Thioredoxin-like_sf"/>
</dbReference>
<dbReference type="EMBL" id="LJIX01000003">
    <property type="protein sequence ID" value="KQL27548.1"/>
    <property type="molecule type" value="Genomic_DNA"/>
</dbReference>
<dbReference type="STRING" id="1637975.AN957_01010"/>
<protein>
    <recommendedName>
        <fullName evidence="6">Thioredoxin</fullName>
    </recommendedName>
</protein>
<keyword evidence="2" id="KW-0813">Transport</keyword>
<keyword evidence="3" id="KW-0249">Electron transport</keyword>
<keyword evidence="5 7" id="KW-0676">Redox-active center</keyword>
<evidence type="ECO:0000256" key="2">
    <source>
        <dbReference type="ARBA" id="ARBA00022448"/>
    </source>
</evidence>
<organism evidence="9 10">
    <name type="scientific">Cytobacillus solani</name>
    <dbReference type="NCBI Taxonomy" id="1637975"/>
    <lineage>
        <taxon>Bacteria</taxon>
        <taxon>Bacillati</taxon>
        <taxon>Bacillota</taxon>
        <taxon>Bacilli</taxon>
        <taxon>Bacillales</taxon>
        <taxon>Bacillaceae</taxon>
        <taxon>Cytobacillus</taxon>
    </lineage>
</organism>
<dbReference type="PANTHER" id="PTHR45663:SF11">
    <property type="entry name" value="GEO12009P1"/>
    <property type="match status" value="1"/>
</dbReference>
<dbReference type="Pfam" id="PF00085">
    <property type="entry name" value="Thioredoxin"/>
    <property type="match status" value="1"/>
</dbReference>
<sequence>MLKEMNLNEFEKQIIDMKKPMVLKFTAEWCSGCRQLAPIVENVERQLGDEMAFYDVDVDKSLDLAQKFGVMSVPTLILIKNGEEADRVTAPAGNEEAIIEFLNR</sequence>
<dbReference type="PIRSF" id="PIRSF000077">
    <property type="entry name" value="Thioredoxin"/>
    <property type="match status" value="1"/>
</dbReference>
<dbReference type="PATRIC" id="fig|1637975.4.peg.5553"/>
<keyword evidence="10" id="KW-1185">Reference proteome</keyword>
<dbReference type="RefSeq" id="WP_053478000.1">
    <property type="nucleotide sequence ID" value="NZ_CP041305.1"/>
</dbReference>
<keyword evidence="4 7" id="KW-1015">Disulfide bond</keyword>
<dbReference type="CDD" id="cd02947">
    <property type="entry name" value="TRX_family"/>
    <property type="match status" value="1"/>
</dbReference>
<evidence type="ECO:0000256" key="1">
    <source>
        <dbReference type="ARBA" id="ARBA00008987"/>
    </source>
</evidence>
<dbReference type="Gene3D" id="3.40.30.10">
    <property type="entry name" value="Glutaredoxin"/>
    <property type="match status" value="1"/>
</dbReference>
<proteinExistence type="inferred from homology"/>
<accession>A0A0Q3T5R4</accession>
<name>A0A0Q3T5R4_9BACI</name>
<dbReference type="PANTHER" id="PTHR45663">
    <property type="entry name" value="GEO12009P1"/>
    <property type="match status" value="1"/>
</dbReference>
<feature type="domain" description="Thioredoxin" evidence="8">
    <location>
        <begin position="1"/>
        <end position="104"/>
    </location>
</feature>
<dbReference type="AlphaFoldDB" id="A0A0Q3T5R4"/>
<evidence type="ECO:0000256" key="7">
    <source>
        <dbReference type="PIRSR" id="PIRSR000077-4"/>
    </source>
</evidence>
<comment type="caution">
    <text evidence="9">The sequence shown here is derived from an EMBL/GenBank/DDBJ whole genome shotgun (WGS) entry which is preliminary data.</text>
</comment>
<dbReference type="SUPFAM" id="SSF52833">
    <property type="entry name" value="Thioredoxin-like"/>
    <property type="match status" value="1"/>
</dbReference>
<evidence type="ECO:0000256" key="6">
    <source>
        <dbReference type="PIRNR" id="PIRNR000077"/>
    </source>
</evidence>
<dbReference type="GO" id="GO:0005737">
    <property type="term" value="C:cytoplasm"/>
    <property type="evidence" value="ECO:0007669"/>
    <property type="project" value="TreeGrafter"/>
</dbReference>
<evidence type="ECO:0000313" key="10">
    <source>
        <dbReference type="Proteomes" id="UP000050996"/>
    </source>
</evidence>
<dbReference type="PROSITE" id="PS51352">
    <property type="entry name" value="THIOREDOXIN_2"/>
    <property type="match status" value="1"/>
</dbReference>
<gene>
    <name evidence="9" type="ORF">AN957_01010</name>
</gene>
<evidence type="ECO:0000313" key="9">
    <source>
        <dbReference type="EMBL" id="KQL27548.1"/>
    </source>
</evidence>
<dbReference type="PRINTS" id="PR00421">
    <property type="entry name" value="THIOREDOXIN"/>
</dbReference>